<protein>
    <recommendedName>
        <fullName evidence="3">HhH-GPD domain-containing protein</fullName>
    </recommendedName>
</protein>
<name>A8Q0V2_MALGO</name>
<comment type="caution">
    <text evidence="1">The sequence shown here is derived from an EMBL/GenBank/DDBJ whole genome shotgun (WGS) entry which is preliminary data.</text>
</comment>
<dbReference type="STRING" id="425265.A8Q0V2"/>
<dbReference type="RefSeq" id="XP_001731087.1">
    <property type="nucleotide sequence ID" value="XM_001731035.1"/>
</dbReference>
<evidence type="ECO:0000313" key="2">
    <source>
        <dbReference type="Proteomes" id="UP000008837"/>
    </source>
</evidence>
<evidence type="ECO:0000313" key="1">
    <source>
        <dbReference type="EMBL" id="EDP43873.1"/>
    </source>
</evidence>
<dbReference type="GeneID" id="5855394"/>
<proteinExistence type="predicted"/>
<dbReference type="PANTHER" id="PTHR10242:SF2">
    <property type="entry name" value="N-GLYCOSYLASE_DNA LYASE"/>
    <property type="match status" value="1"/>
</dbReference>
<dbReference type="Gene3D" id="1.10.340.30">
    <property type="entry name" value="Hypothetical protein, domain 2"/>
    <property type="match status" value="1"/>
</dbReference>
<dbReference type="AlphaFoldDB" id="A8Q0V2"/>
<dbReference type="SUPFAM" id="SSF48150">
    <property type="entry name" value="DNA-glycosylase"/>
    <property type="match status" value="1"/>
</dbReference>
<organism evidence="1 2">
    <name type="scientific">Malassezia globosa (strain ATCC MYA-4612 / CBS 7966)</name>
    <name type="common">Dandruff-associated fungus</name>
    <dbReference type="NCBI Taxonomy" id="425265"/>
    <lineage>
        <taxon>Eukaryota</taxon>
        <taxon>Fungi</taxon>
        <taxon>Dikarya</taxon>
        <taxon>Basidiomycota</taxon>
        <taxon>Ustilaginomycotina</taxon>
        <taxon>Malasseziomycetes</taxon>
        <taxon>Malasseziales</taxon>
        <taxon>Malasseziaceae</taxon>
        <taxon>Malassezia</taxon>
    </lineage>
</organism>
<dbReference type="OrthoDB" id="238681at2759"/>
<dbReference type="VEuPathDB" id="FungiDB:MGL_2086"/>
<keyword evidence="2" id="KW-1185">Reference proteome</keyword>
<dbReference type="PANTHER" id="PTHR10242">
    <property type="entry name" value="8-OXOGUANINE DNA GLYCOSYLASE"/>
    <property type="match status" value="1"/>
</dbReference>
<dbReference type="GO" id="GO:0006285">
    <property type="term" value="P:base-excision repair, AP site formation"/>
    <property type="evidence" value="ECO:0007669"/>
    <property type="project" value="TreeGrafter"/>
</dbReference>
<dbReference type="InterPro" id="IPR011257">
    <property type="entry name" value="DNA_glycosylase"/>
</dbReference>
<dbReference type="InParanoid" id="A8Q0V2"/>
<accession>A8Q0V2</accession>
<dbReference type="Proteomes" id="UP000008837">
    <property type="component" value="Unassembled WGS sequence"/>
</dbReference>
<dbReference type="GO" id="GO:0005634">
    <property type="term" value="C:nucleus"/>
    <property type="evidence" value="ECO:0007669"/>
    <property type="project" value="TreeGrafter"/>
</dbReference>
<dbReference type="GO" id="GO:0034039">
    <property type="term" value="F:8-oxo-7,8-dihydroguanine DNA N-glycosylase activity"/>
    <property type="evidence" value="ECO:0007669"/>
    <property type="project" value="TreeGrafter"/>
</dbReference>
<gene>
    <name evidence="1" type="ORF">MGL_2086</name>
</gene>
<sequence>MRLAQPDVESKLRSLGFGYRAKFLARTAQVLCERVSCGKDMKPSDVDHAVYTHLLSLRNCTYGEARAKLMELPGIGPKVAEFFFTQTCAHFKSMILMWNTLPTKQQRKWQE</sequence>
<reference evidence="1 2" key="1">
    <citation type="journal article" date="2007" name="Proc. Natl. Acad. Sci. U.S.A.">
        <title>Dandruff-associated Malassezia genomes reveal convergent and divergent virulence traits shared with plant and human fungal pathogens.</title>
        <authorList>
            <person name="Xu J."/>
            <person name="Saunders C.W."/>
            <person name="Hu P."/>
            <person name="Grant R.A."/>
            <person name="Boekhout T."/>
            <person name="Kuramae E.E."/>
            <person name="Kronstad J.W."/>
            <person name="Deangelis Y.M."/>
            <person name="Reeder N.L."/>
            <person name="Johnstone K.R."/>
            <person name="Leland M."/>
            <person name="Fieno A.M."/>
            <person name="Begley W.M."/>
            <person name="Sun Y."/>
            <person name="Lacey M.P."/>
            <person name="Chaudhary T."/>
            <person name="Keough T."/>
            <person name="Chu L."/>
            <person name="Sears R."/>
            <person name="Yuan B."/>
            <person name="Dawson T.L.Jr."/>
        </authorList>
    </citation>
    <scope>NUCLEOTIDE SEQUENCE [LARGE SCALE GENOMIC DNA]</scope>
    <source>
        <strain evidence="2">ATCC MYA-4612 / CBS 7966</strain>
    </source>
</reference>
<dbReference type="InterPro" id="IPR052054">
    <property type="entry name" value="Oxidative_DNA_repair_enzyme"/>
</dbReference>
<evidence type="ECO:0008006" key="3">
    <source>
        <dbReference type="Google" id="ProtNLM"/>
    </source>
</evidence>
<dbReference type="EMBL" id="AAYY01000006">
    <property type="protein sequence ID" value="EDP43873.1"/>
    <property type="molecule type" value="Genomic_DNA"/>
</dbReference>
<dbReference type="KEGG" id="mgl:MGL_2086"/>